<dbReference type="RefSeq" id="WP_377346717.1">
    <property type="nucleotide sequence ID" value="NZ_JBHLTP010000005.1"/>
</dbReference>
<protein>
    <submittedName>
        <fullName evidence="2">LytTR family DNA-binding domain-containing protein</fullName>
    </submittedName>
</protein>
<proteinExistence type="predicted"/>
<evidence type="ECO:0000259" key="1">
    <source>
        <dbReference type="PROSITE" id="PS50930"/>
    </source>
</evidence>
<organism evidence="2 3">
    <name type="scientific">Pontibacillus salicampi</name>
    <dbReference type="NCBI Taxonomy" id="1449801"/>
    <lineage>
        <taxon>Bacteria</taxon>
        <taxon>Bacillati</taxon>
        <taxon>Bacillota</taxon>
        <taxon>Bacilli</taxon>
        <taxon>Bacillales</taxon>
        <taxon>Bacillaceae</taxon>
        <taxon>Pontibacillus</taxon>
    </lineage>
</organism>
<name>A0ABV6LMM2_9BACI</name>
<dbReference type="Pfam" id="PF04397">
    <property type="entry name" value="LytTR"/>
    <property type="match status" value="1"/>
</dbReference>
<evidence type="ECO:0000313" key="3">
    <source>
        <dbReference type="Proteomes" id="UP001589836"/>
    </source>
</evidence>
<keyword evidence="2" id="KW-0238">DNA-binding</keyword>
<dbReference type="PANTHER" id="PTHR37299:SF1">
    <property type="entry name" value="STAGE 0 SPORULATION PROTEIN A HOMOLOG"/>
    <property type="match status" value="1"/>
</dbReference>
<dbReference type="Proteomes" id="UP001589836">
    <property type="component" value="Unassembled WGS sequence"/>
</dbReference>
<dbReference type="EMBL" id="JBHLTP010000005">
    <property type="protein sequence ID" value="MFC0523643.1"/>
    <property type="molecule type" value="Genomic_DNA"/>
</dbReference>
<evidence type="ECO:0000313" key="2">
    <source>
        <dbReference type="EMBL" id="MFC0523643.1"/>
    </source>
</evidence>
<dbReference type="Gene3D" id="2.40.50.1020">
    <property type="entry name" value="LytTr DNA-binding domain"/>
    <property type="match status" value="1"/>
</dbReference>
<dbReference type="GO" id="GO:0003677">
    <property type="term" value="F:DNA binding"/>
    <property type="evidence" value="ECO:0007669"/>
    <property type="project" value="UniProtKB-KW"/>
</dbReference>
<reference evidence="2 3" key="1">
    <citation type="submission" date="2024-09" db="EMBL/GenBank/DDBJ databases">
        <authorList>
            <person name="Sun Q."/>
            <person name="Mori K."/>
        </authorList>
    </citation>
    <scope>NUCLEOTIDE SEQUENCE [LARGE SCALE GENOMIC DNA]</scope>
    <source>
        <strain evidence="2 3">NCAIM B.02529</strain>
    </source>
</reference>
<accession>A0ABV6LMM2</accession>
<dbReference type="InterPro" id="IPR046947">
    <property type="entry name" value="LytR-like"/>
</dbReference>
<dbReference type="PANTHER" id="PTHR37299">
    <property type="entry name" value="TRANSCRIPTIONAL REGULATOR-RELATED"/>
    <property type="match status" value="1"/>
</dbReference>
<dbReference type="PROSITE" id="PS50930">
    <property type="entry name" value="HTH_LYTTR"/>
    <property type="match status" value="1"/>
</dbReference>
<dbReference type="SMART" id="SM00850">
    <property type="entry name" value="LytTR"/>
    <property type="match status" value="1"/>
</dbReference>
<comment type="caution">
    <text evidence="2">The sequence shown here is derived from an EMBL/GenBank/DDBJ whole genome shotgun (WGS) entry which is preliminary data.</text>
</comment>
<sequence>MKLGLVCDNQIRQELVEKCKALGIEMYTNADVYLVQEGLHHGFLPCIVFDPNRIEDVVRMLPNLVATSASSKMVGMIEEEYYVIHQEDILYLEAMDSYVHCHTADEVFRLKERLFQLEARLPSDRFVKVSRSFIVNIDAVVKIIPWFNRRLLLQFGHSKKEVEVSKSYVGAFKEFLGMK</sequence>
<dbReference type="InterPro" id="IPR007492">
    <property type="entry name" value="LytTR_DNA-bd_dom"/>
</dbReference>
<feature type="domain" description="HTH LytTR-type" evidence="1">
    <location>
        <begin position="73"/>
        <end position="178"/>
    </location>
</feature>
<gene>
    <name evidence="2" type="ORF">ACFFGV_08595</name>
</gene>
<keyword evidence="3" id="KW-1185">Reference proteome</keyword>